<organism evidence="1 2">
    <name type="scientific">Trichogramma brassicae</name>
    <dbReference type="NCBI Taxonomy" id="86971"/>
    <lineage>
        <taxon>Eukaryota</taxon>
        <taxon>Metazoa</taxon>
        <taxon>Ecdysozoa</taxon>
        <taxon>Arthropoda</taxon>
        <taxon>Hexapoda</taxon>
        <taxon>Insecta</taxon>
        <taxon>Pterygota</taxon>
        <taxon>Neoptera</taxon>
        <taxon>Endopterygota</taxon>
        <taxon>Hymenoptera</taxon>
        <taxon>Apocrita</taxon>
        <taxon>Proctotrupomorpha</taxon>
        <taxon>Chalcidoidea</taxon>
        <taxon>Trichogrammatidae</taxon>
        <taxon>Trichogramma</taxon>
    </lineage>
</organism>
<dbReference type="Proteomes" id="UP000479190">
    <property type="component" value="Unassembled WGS sequence"/>
</dbReference>
<evidence type="ECO:0000313" key="2">
    <source>
        <dbReference type="Proteomes" id="UP000479190"/>
    </source>
</evidence>
<protein>
    <submittedName>
        <fullName evidence="1">Uncharacterized protein</fullName>
    </submittedName>
</protein>
<evidence type="ECO:0000313" key="1">
    <source>
        <dbReference type="EMBL" id="CAB0044489.1"/>
    </source>
</evidence>
<proteinExistence type="predicted"/>
<dbReference type="EMBL" id="CADCXV010001460">
    <property type="protein sequence ID" value="CAB0044489.1"/>
    <property type="molecule type" value="Genomic_DNA"/>
</dbReference>
<accession>A0A6H5J8H0</accession>
<dbReference type="AlphaFoldDB" id="A0A6H5J8H0"/>
<sequence>MTHWNACATPDSEYSGSGSRSTLIQSWNARGQALKIENGRERMPPHNVRERIAVHVYSLKTAAAKVSSVRRSPRCEFALACSSDDAVYDDDIQCAYTHSNCIMPSTIIHTRRTYNVSRVGIIIHDFCFVYTYTCVYESTKFSFIRSTRIFCASFYSSPHWSRSNCASLHDWSESRVGRSLYKLLRRSGIHSSTSSSRCTWLCIQIDSTTTTVAAASRDLVFMRYIAAAAASWDPQARRKLVVRRRLYE</sequence>
<keyword evidence="2" id="KW-1185">Reference proteome</keyword>
<reference evidence="1 2" key="1">
    <citation type="submission" date="2020-02" db="EMBL/GenBank/DDBJ databases">
        <authorList>
            <person name="Ferguson B K."/>
        </authorList>
    </citation>
    <scope>NUCLEOTIDE SEQUENCE [LARGE SCALE GENOMIC DNA]</scope>
</reference>
<name>A0A6H5J8H0_9HYME</name>
<gene>
    <name evidence="1" type="ORF">TBRA_LOCUS16077</name>
</gene>